<dbReference type="Proteomes" id="UP001521184">
    <property type="component" value="Unassembled WGS sequence"/>
</dbReference>
<comment type="caution">
    <text evidence="2">The sequence shown here is derived from an EMBL/GenBank/DDBJ whole genome shotgun (WGS) entry which is preliminary data.</text>
</comment>
<gene>
    <name evidence="2" type="ORF">SLS58_006899</name>
</gene>
<accession>A0ABR3TLL7</accession>
<evidence type="ECO:0000256" key="1">
    <source>
        <dbReference type="SAM" id="MobiDB-lite"/>
    </source>
</evidence>
<sequence length="385" mass="43038">MDANTFRFLDLPGEIRNRIYEMMLVRPKVNITARFIRARPTDIPFAGIPFKARRAFTYINNMDPRNMTYEATPKQGFRAFTNVFLVNRQVHREASSIFYSQNTFSFAPNVAGTRASNAPMATGAVNTTLSLGACAAFFHDRPASALARLQSLELFLMDGELEIGRRQRRPFGRHIHPTQVADLVAAINRHVPGALAHLSLRLGGAAPRHHRTLHPLCTALFRLRRVGSLAVRWEADARHDDGGGRSMVRWTAVLRRWLLQNAPPRATAANIRVTRRHLAVRTRGGVLWRRTADRVVVVECHDDARGRSLLPPPVRLAPLIRGASSRRVGRGGEEDLPLPVPRDFRFRAGSRVGPLQRELGDSDGEDWDLSDGGETDSLIEFDTGA</sequence>
<name>A0ABR3TLL7_9PEZI</name>
<feature type="compositionally biased region" description="Acidic residues" evidence="1">
    <location>
        <begin position="361"/>
        <end position="379"/>
    </location>
</feature>
<protein>
    <recommendedName>
        <fullName evidence="4">F-box domain-containing protein</fullName>
    </recommendedName>
</protein>
<evidence type="ECO:0000313" key="3">
    <source>
        <dbReference type="Proteomes" id="UP001521184"/>
    </source>
</evidence>
<evidence type="ECO:0008006" key="4">
    <source>
        <dbReference type="Google" id="ProtNLM"/>
    </source>
</evidence>
<dbReference type="EMBL" id="JAKEKT020000050">
    <property type="protein sequence ID" value="KAL1640401.1"/>
    <property type="molecule type" value="Genomic_DNA"/>
</dbReference>
<dbReference type="InterPro" id="IPR038883">
    <property type="entry name" value="AN11006-like"/>
</dbReference>
<dbReference type="PANTHER" id="PTHR42085:SF2">
    <property type="entry name" value="F-BOX DOMAIN-CONTAINING PROTEIN"/>
    <property type="match status" value="1"/>
</dbReference>
<evidence type="ECO:0000313" key="2">
    <source>
        <dbReference type="EMBL" id="KAL1640401.1"/>
    </source>
</evidence>
<organism evidence="2 3">
    <name type="scientific">Diplodia intermedia</name>
    <dbReference type="NCBI Taxonomy" id="856260"/>
    <lineage>
        <taxon>Eukaryota</taxon>
        <taxon>Fungi</taxon>
        <taxon>Dikarya</taxon>
        <taxon>Ascomycota</taxon>
        <taxon>Pezizomycotina</taxon>
        <taxon>Dothideomycetes</taxon>
        <taxon>Dothideomycetes incertae sedis</taxon>
        <taxon>Botryosphaeriales</taxon>
        <taxon>Botryosphaeriaceae</taxon>
        <taxon>Diplodia</taxon>
    </lineage>
</organism>
<proteinExistence type="predicted"/>
<dbReference type="PANTHER" id="PTHR42085">
    <property type="entry name" value="F-BOX DOMAIN-CONTAINING PROTEIN"/>
    <property type="match status" value="1"/>
</dbReference>
<keyword evidence="3" id="KW-1185">Reference proteome</keyword>
<reference evidence="2 3" key="1">
    <citation type="journal article" date="2023" name="Plant Dis.">
        <title>First Report of Diplodia intermedia Causing Canker and Dieback Diseases on Apple Trees in Canada.</title>
        <authorList>
            <person name="Ellouze W."/>
            <person name="Ilyukhin E."/>
            <person name="Sulman M."/>
            <person name="Ali S."/>
        </authorList>
    </citation>
    <scope>NUCLEOTIDE SEQUENCE [LARGE SCALE GENOMIC DNA]</scope>
    <source>
        <strain evidence="2 3">M45-28</strain>
    </source>
</reference>
<feature type="region of interest" description="Disordered" evidence="1">
    <location>
        <begin position="354"/>
        <end position="385"/>
    </location>
</feature>